<dbReference type="InterPro" id="IPR006634">
    <property type="entry name" value="TLC-dom"/>
</dbReference>
<feature type="transmembrane region" description="Helical" evidence="6">
    <location>
        <begin position="110"/>
        <end position="130"/>
    </location>
</feature>
<evidence type="ECO:0000259" key="7">
    <source>
        <dbReference type="PROSITE" id="PS50922"/>
    </source>
</evidence>
<dbReference type="GO" id="GO:0055091">
    <property type="term" value="P:phospholipid homeostasis"/>
    <property type="evidence" value="ECO:0007669"/>
    <property type="project" value="TreeGrafter"/>
</dbReference>
<reference evidence="8" key="1">
    <citation type="submission" date="2015-07" db="EMBL/GenBank/DDBJ databases">
        <title>MeaNS - Measles Nucleotide Surveillance Program.</title>
        <authorList>
            <person name="Tran T."/>
            <person name="Druce J."/>
        </authorList>
    </citation>
    <scope>NUCLEOTIDE SEQUENCE</scope>
    <source>
        <strain evidence="8">UCB-OBI-ISO-001</strain>
        <tissue evidence="8">Gonad</tissue>
    </source>
</reference>
<dbReference type="PROSITE" id="PS50922">
    <property type="entry name" value="TLC"/>
    <property type="match status" value="1"/>
</dbReference>
<keyword evidence="4 5" id="KW-0472">Membrane</keyword>
<evidence type="ECO:0000256" key="6">
    <source>
        <dbReference type="SAM" id="Phobius"/>
    </source>
</evidence>
<feature type="transmembrane region" description="Helical" evidence="6">
    <location>
        <begin position="47"/>
        <end position="66"/>
    </location>
</feature>
<dbReference type="OrthoDB" id="10266980at2759"/>
<feature type="domain" description="TLC" evidence="7">
    <location>
        <begin position="39"/>
        <end position="237"/>
    </location>
</feature>
<dbReference type="GO" id="GO:0071709">
    <property type="term" value="P:membrane assembly"/>
    <property type="evidence" value="ECO:0007669"/>
    <property type="project" value="TreeGrafter"/>
</dbReference>
<name>A0A0L8GI91_OCTBM</name>
<feature type="transmembrane region" description="Helical" evidence="6">
    <location>
        <begin position="169"/>
        <end position="192"/>
    </location>
</feature>
<dbReference type="Pfam" id="PF03798">
    <property type="entry name" value="TRAM_LAG1_CLN8"/>
    <property type="match status" value="1"/>
</dbReference>
<sequence length="239" mass="27701">MAVPLKGLCIFILSFLIFRTAELILVRRLKLSIFLGRPEILRKWINIFLSIVHATVVSVSILICFYRTPKLMEDLIYTYSDLSYCVIAMSAGYFFHDTIDLMHERNLSELSTVMIIHHILVIVGQSYSIITYKVTGFVLVNLLAEINSIFLHLRLLLNLYNLNKKSLTYIIVSIVNLGTLIVFRIMIPCFLVRWILINKAKLPLHFYIICIIGIIFLVPMNLMILCRCFKKDFLNSFSD</sequence>
<evidence type="ECO:0000256" key="3">
    <source>
        <dbReference type="ARBA" id="ARBA00022989"/>
    </source>
</evidence>
<accession>A0A0L8GI91</accession>
<dbReference type="GO" id="GO:0005886">
    <property type="term" value="C:plasma membrane"/>
    <property type="evidence" value="ECO:0007669"/>
    <property type="project" value="TreeGrafter"/>
</dbReference>
<dbReference type="InterPro" id="IPR050846">
    <property type="entry name" value="TLCD"/>
</dbReference>
<feature type="transmembrane region" description="Helical" evidence="6">
    <location>
        <begin position="204"/>
        <end position="225"/>
    </location>
</feature>
<dbReference type="PANTHER" id="PTHR13439:SF4">
    <property type="entry name" value="TLC DOMAIN-CONTAINING PROTEIN"/>
    <property type="match status" value="1"/>
</dbReference>
<dbReference type="AlphaFoldDB" id="A0A0L8GI91"/>
<dbReference type="EMBL" id="KQ421718">
    <property type="protein sequence ID" value="KOF76716.1"/>
    <property type="molecule type" value="Genomic_DNA"/>
</dbReference>
<keyword evidence="2 5" id="KW-0812">Transmembrane</keyword>
<feature type="transmembrane region" description="Helical" evidence="6">
    <location>
        <begin position="137"/>
        <end position="157"/>
    </location>
</feature>
<gene>
    <name evidence="8" type="ORF">OCBIM_22033017mg</name>
</gene>
<evidence type="ECO:0000256" key="5">
    <source>
        <dbReference type="PROSITE-ProRule" id="PRU00205"/>
    </source>
</evidence>
<organism evidence="8">
    <name type="scientific">Octopus bimaculoides</name>
    <name type="common">California two-spotted octopus</name>
    <dbReference type="NCBI Taxonomy" id="37653"/>
    <lineage>
        <taxon>Eukaryota</taxon>
        <taxon>Metazoa</taxon>
        <taxon>Spiralia</taxon>
        <taxon>Lophotrochozoa</taxon>
        <taxon>Mollusca</taxon>
        <taxon>Cephalopoda</taxon>
        <taxon>Coleoidea</taxon>
        <taxon>Octopodiformes</taxon>
        <taxon>Octopoda</taxon>
        <taxon>Incirrata</taxon>
        <taxon>Octopodidae</taxon>
        <taxon>Octopus</taxon>
    </lineage>
</organism>
<evidence type="ECO:0000256" key="2">
    <source>
        <dbReference type="ARBA" id="ARBA00022692"/>
    </source>
</evidence>
<dbReference type="GO" id="GO:0097035">
    <property type="term" value="P:regulation of membrane lipid distribution"/>
    <property type="evidence" value="ECO:0007669"/>
    <property type="project" value="TreeGrafter"/>
</dbReference>
<evidence type="ECO:0000256" key="1">
    <source>
        <dbReference type="ARBA" id="ARBA00004141"/>
    </source>
</evidence>
<proteinExistence type="predicted"/>
<feature type="transmembrane region" description="Helical" evidence="6">
    <location>
        <begin position="75"/>
        <end position="95"/>
    </location>
</feature>
<protein>
    <recommendedName>
        <fullName evidence="7">TLC domain-containing protein</fullName>
    </recommendedName>
</protein>
<comment type="subcellular location">
    <subcellularLocation>
        <location evidence="1">Membrane</location>
        <topology evidence="1">Multi-pass membrane protein</topology>
    </subcellularLocation>
</comment>
<keyword evidence="3 6" id="KW-1133">Transmembrane helix</keyword>
<dbReference type="GO" id="GO:0007009">
    <property type="term" value="P:plasma membrane organization"/>
    <property type="evidence" value="ECO:0007669"/>
    <property type="project" value="TreeGrafter"/>
</dbReference>
<evidence type="ECO:0000313" key="8">
    <source>
        <dbReference type="EMBL" id="KOF76716.1"/>
    </source>
</evidence>
<dbReference type="SMART" id="SM00724">
    <property type="entry name" value="TLC"/>
    <property type="match status" value="1"/>
</dbReference>
<dbReference type="PANTHER" id="PTHR13439">
    <property type="entry name" value="CT120 PROTEIN"/>
    <property type="match status" value="1"/>
</dbReference>
<evidence type="ECO:0000256" key="4">
    <source>
        <dbReference type="ARBA" id="ARBA00023136"/>
    </source>
</evidence>